<dbReference type="EMBL" id="GBXM01057582">
    <property type="protein sequence ID" value="JAH50995.1"/>
    <property type="molecule type" value="Transcribed_RNA"/>
</dbReference>
<reference evidence="1" key="1">
    <citation type="submission" date="2014-11" db="EMBL/GenBank/DDBJ databases">
        <authorList>
            <person name="Amaro Gonzalez C."/>
        </authorList>
    </citation>
    <scope>NUCLEOTIDE SEQUENCE</scope>
</reference>
<reference evidence="1" key="2">
    <citation type="journal article" date="2015" name="Fish Shellfish Immunol.">
        <title>Early steps in the European eel (Anguilla anguilla)-Vibrio vulnificus interaction in the gills: Role of the RtxA13 toxin.</title>
        <authorList>
            <person name="Callol A."/>
            <person name="Pajuelo D."/>
            <person name="Ebbesson L."/>
            <person name="Teles M."/>
            <person name="MacKenzie S."/>
            <person name="Amaro C."/>
        </authorList>
    </citation>
    <scope>NUCLEOTIDE SEQUENCE</scope>
</reference>
<proteinExistence type="predicted"/>
<accession>A0A0E9TDL8</accession>
<dbReference type="AlphaFoldDB" id="A0A0E9TDL8"/>
<name>A0A0E9TDL8_ANGAN</name>
<sequence length="65" mass="6890">MRKYGWITYSKIDGLIFTPVGLWDITNGNVTGSFGGPLILSKGLLDNSGSASQSVYGPNTGLHCI</sequence>
<organism evidence="1">
    <name type="scientific">Anguilla anguilla</name>
    <name type="common">European freshwater eel</name>
    <name type="synonym">Muraena anguilla</name>
    <dbReference type="NCBI Taxonomy" id="7936"/>
    <lineage>
        <taxon>Eukaryota</taxon>
        <taxon>Metazoa</taxon>
        <taxon>Chordata</taxon>
        <taxon>Craniata</taxon>
        <taxon>Vertebrata</taxon>
        <taxon>Euteleostomi</taxon>
        <taxon>Actinopterygii</taxon>
        <taxon>Neopterygii</taxon>
        <taxon>Teleostei</taxon>
        <taxon>Anguilliformes</taxon>
        <taxon>Anguillidae</taxon>
        <taxon>Anguilla</taxon>
    </lineage>
</organism>
<evidence type="ECO:0000313" key="1">
    <source>
        <dbReference type="EMBL" id="JAH50995.1"/>
    </source>
</evidence>
<protein>
    <submittedName>
        <fullName evidence="1">Uncharacterized protein</fullName>
    </submittedName>
</protein>